<evidence type="ECO:0000259" key="3">
    <source>
        <dbReference type="Pfam" id="PF22622"/>
    </source>
</evidence>
<comment type="similarity">
    <text evidence="1">Belongs to the enoyl-CoA hydratase/isomerase family.</text>
</comment>
<dbReference type="EMBL" id="LSRE01000012">
    <property type="protein sequence ID" value="KXO98422.1"/>
    <property type="molecule type" value="Genomic_DNA"/>
</dbReference>
<organism evidence="4 5">
    <name type="scientific">Tsukamurella pseudospumae</name>
    <dbReference type="NCBI Taxonomy" id="239498"/>
    <lineage>
        <taxon>Bacteria</taxon>
        <taxon>Bacillati</taxon>
        <taxon>Actinomycetota</taxon>
        <taxon>Actinomycetes</taxon>
        <taxon>Mycobacteriales</taxon>
        <taxon>Tsukamurellaceae</taxon>
        <taxon>Tsukamurella</taxon>
    </lineage>
</organism>
<dbReference type="InterPro" id="IPR002539">
    <property type="entry name" value="MaoC-like_dom"/>
</dbReference>
<dbReference type="InterPro" id="IPR029069">
    <property type="entry name" value="HotDog_dom_sf"/>
</dbReference>
<dbReference type="InterPro" id="IPR054357">
    <property type="entry name" value="MFE-2_N"/>
</dbReference>
<reference evidence="4 5" key="1">
    <citation type="submission" date="2016-02" db="EMBL/GenBank/DDBJ databases">
        <authorList>
            <person name="Teng J.L."/>
            <person name="Tang Y."/>
            <person name="Huang Y."/>
            <person name="Guo F."/>
            <person name="Wei W."/>
            <person name="Chen J.H."/>
            <person name="Wong S.Y."/>
            <person name="Lau S.K."/>
            <person name="Woo P.C."/>
        </authorList>
    </citation>
    <scope>NUCLEOTIDE SEQUENCE [LARGE SCALE GENOMIC DNA]</scope>
    <source>
        <strain evidence="4 5">JCM 13375</strain>
    </source>
</reference>
<protein>
    <submittedName>
        <fullName evidence="4">3-alpha,7-alpha, 12-alpha-trihydroxy-5-beta-cholest-24-enoyl-CoA hydratase</fullName>
    </submittedName>
</protein>
<name>A0A137ZJQ3_9ACTN</name>
<dbReference type="Pfam" id="PF22622">
    <property type="entry name" value="MFE-2_hydrat-2_N"/>
    <property type="match status" value="1"/>
</dbReference>
<dbReference type="Gene3D" id="3.10.129.10">
    <property type="entry name" value="Hotdog Thioesterase"/>
    <property type="match status" value="1"/>
</dbReference>
<sequence length="299" mass="31429">MPIDPSVAIGAELGTAEFSWSASDVLLYQLALGAGADPLSPRELRYATEQGTVVLPTFATVAQNFHATEAPKVSFPGVEIDLAKVVHGSQSVTAHRPLPVSGTAVARTRISDVHDKGKAAVIWQETEVVDAAGEPLWTARSSIFARGEGGFGGERGPSDRIEVPDREADVTVDVPTLPQQALLYRLCGDRNPLHSDPAFARGAGFDAPILHGLCTYGIVAKAVTDAAVDGDASAVGSWSAKFAGIMLPGETLRVRIWHDGGRHLVTAESVERSAPVLSAGVLRGRHSRPEASSVGRDTC</sequence>
<gene>
    <name evidence="4" type="ORF">AXK61_02120</name>
</gene>
<dbReference type="PANTHER" id="PTHR13078">
    <property type="entry name" value="PEROXISOMAL MULTIFUNCTIONAL ENZYME TYPE 2-RELATED"/>
    <property type="match status" value="1"/>
</dbReference>
<dbReference type="RefSeq" id="WP_068744889.1">
    <property type="nucleotide sequence ID" value="NZ_LSRE01000012.1"/>
</dbReference>
<evidence type="ECO:0000313" key="4">
    <source>
        <dbReference type="EMBL" id="KXO98422.1"/>
    </source>
</evidence>
<dbReference type="SUPFAM" id="SSF54637">
    <property type="entry name" value="Thioesterase/thiol ester dehydrase-isomerase"/>
    <property type="match status" value="2"/>
</dbReference>
<evidence type="ECO:0000313" key="5">
    <source>
        <dbReference type="Proteomes" id="UP000070409"/>
    </source>
</evidence>
<dbReference type="Proteomes" id="UP000070409">
    <property type="component" value="Unassembled WGS sequence"/>
</dbReference>
<dbReference type="PANTHER" id="PTHR13078:SF59">
    <property type="entry name" value="ENOYL-COA HYDRATASE CHSH3"/>
    <property type="match status" value="1"/>
</dbReference>
<feature type="domain" description="MaoC-like" evidence="2">
    <location>
        <begin position="164"/>
        <end position="272"/>
    </location>
</feature>
<dbReference type="Pfam" id="PF01575">
    <property type="entry name" value="MaoC_dehydratas"/>
    <property type="match status" value="1"/>
</dbReference>
<keyword evidence="5" id="KW-1185">Reference proteome</keyword>
<accession>A0A137ZJQ3</accession>
<evidence type="ECO:0000256" key="1">
    <source>
        <dbReference type="ARBA" id="ARBA00005254"/>
    </source>
</evidence>
<evidence type="ECO:0000259" key="2">
    <source>
        <dbReference type="Pfam" id="PF01575"/>
    </source>
</evidence>
<dbReference type="CDD" id="cd03448">
    <property type="entry name" value="HDE_HSD"/>
    <property type="match status" value="1"/>
</dbReference>
<comment type="caution">
    <text evidence="4">The sequence shown here is derived from an EMBL/GenBank/DDBJ whole genome shotgun (WGS) entry which is preliminary data.</text>
</comment>
<feature type="domain" description="Peroxisomal multifunctional enzyme type 2-like N-terminal" evidence="3">
    <location>
        <begin position="18"/>
        <end position="147"/>
    </location>
</feature>
<proteinExistence type="inferred from homology"/>